<reference evidence="1" key="2">
    <citation type="journal article" date="2022" name="New Phytol.">
        <title>Evolutionary transition to the ectomycorrhizal habit in the genomes of a hyperdiverse lineage of mushroom-forming fungi.</title>
        <authorList>
            <person name="Looney B."/>
            <person name="Miyauchi S."/>
            <person name="Morin E."/>
            <person name="Drula E."/>
            <person name="Courty P.E."/>
            <person name="Kohler A."/>
            <person name="Kuo A."/>
            <person name="LaButti K."/>
            <person name="Pangilinan J."/>
            <person name="Lipzen A."/>
            <person name="Riley R."/>
            <person name="Andreopoulos W."/>
            <person name="He G."/>
            <person name="Johnson J."/>
            <person name="Nolan M."/>
            <person name="Tritt A."/>
            <person name="Barry K.W."/>
            <person name="Grigoriev I.V."/>
            <person name="Nagy L.G."/>
            <person name="Hibbett D."/>
            <person name="Henrissat B."/>
            <person name="Matheny P.B."/>
            <person name="Labbe J."/>
            <person name="Martin F.M."/>
        </authorList>
    </citation>
    <scope>NUCLEOTIDE SEQUENCE</scope>
    <source>
        <strain evidence="1">FP105234-sp</strain>
    </source>
</reference>
<dbReference type="EMBL" id="MU276000">
    <property type="protein sequence ID" value="KAI0043911.1"/>
    <property type="molecule type" value="Genomic_DNA"/>
</dbReference>
<gene>
    <name evidence="1" type="ORF">FA95DRAFT_1574801</name>
</gene>
<proteinExistence type="predicted"/>
<reference evidence="1" key="1">
    <citation type="submission" date="2021-02" db="EMBL/GenBank/DDBJ databases">
        <authorList>
            <consortium name="DOE Joint Genome Institute"/>
            <person name="Ahrendt S."/>
            <person name="Looney B.P."/>
            <person name="Miyauchi S."/>
            <person name="Morin E."/>
            <person name="Drula E."/>
            <person name="Courty P.E."/>
            <person name="Chicoki N."/>
            <person name="Fauchery L."/>
            <person name="Kohler A."/>
            <person name="Kuo A."/>
            <person name="Labutti K."/>
            <person name="Pangilinan J."/>
            <person name="Lipzen A."/>
            <person name="Riley R."/>
            <person name="Andreopoulos W."/>
            <person name="He G."/>
            <person name="Johnson J."/>
            <person name="Barry K.W."/>
            <person name="Grigoriev I.V."/>
            <person name="Nagy L."/>
            <person name="Hibbett D."/>
            <person name="Henrissat B."/>
            <person name="Matheny P.B."/>
            <person name="Labbe J."/>
            <person name="Martin F."/>
        </authorList>
    </citation>
    <scope>NUCLEOTIDE SEQUENCE</scope>
    <source>
        <strain evidence="1">FP105234-sp</strain>
    </source>
</reference>
<dbReference type="Proteomes" id="UP000814033">
    <property type="component" value="Unassembled WGS sequence"/>
</dbReference>
<organism evidence="1 2">
    <name type="scientific">Auriscalpium vulgare</name>
    <dbReference type="NCBI Taxonomy" id="40419"/>
    <lineage>
        <taxon>Eukaryota</taxon>
        <taxon>Fungi</taxon>
        <taxon>Dikarya</taxon>
        <taxon>Basidiomycota</taxon>
        <taxon>Agaricomycotina</taxon>
        <taxon>Agaricomycetes</taxon>
        <taxon>Russulales</taxon>
        <taxon>Auriscalpiaceae</taxon>
        <taxon>Auriscalpium</taxon>
    </lineage>
</organism>
<evidence type="ECO:0000313" key="2">
    <source>
        <dbReference type="Proteomes" id="UP000814033"/>
    </source>
</evidence>
<name>A0ACB8RJL5_9AGAM</name>
<keyword evidence="2" id="KW-1185">Reference proteome</keyword>
<accession>A0ACB8RJL5</accession>
<comment type="caution">
    <text evidence="1">The sequence shown here is derived from an EMBL/GenBank/DDBJ whole genome shotgun (WGS) entry which is preliminary data.</text>
</comment>
<evidence type="ECO:0000313" key="1">
    <source>
        <dbReference type="EMBL" id="KAI0043911.1"/>
    </source>
</evidence>
<sequence>MAPYTPTDNEISSAIHNALHEHIVPSLGYIHAFIKERWPRWMFSKQAMHLCQRLDVHLTKIRFDLRENPPSPLQFNSLLILPDNPHLPRNHQRYLASLDAVRMRIIPLNIALDVDGAPTRDALRQQLGQGRAIPQRKIYHEDPDHISWYYVIYGQDTRTQTDGNPDFNSLAQRFVRNRSGFTGPGLVVKGGLTSQKGEWLNSEYMTVDDFARTLWYYHHTGARVRYVASQRSSARRSVSQRNSDPSPPRFFPAFPQASPD</sequence>
<protein>
    <submittedName>
        <fullName evidence="1">Uncharacterized protein</fullName>
    </submittedName>
</protein>